<dbReference type="NCBIfam" id="TIGR02532">
    <property type="entry name" value="IV_pilin_GFxxxE"/>
    <property type="match status" value="1"/>
</dbReference>
<dbReference type="Pfam" id="PF07963">
    <property type="entry name" value="N_methyl"/>
    <property type="match status" value="1"/>
</dbReference>
<dbReference type="Gene3D" id="3.30.700.10">
    <property type="entry name" value="Glycoprotein, Type 4 Pilin"/>
    <property type="match status" value="1"/>
</dbReference>
<dbReference type="GO" id="GO:0016020">
    <property type="term" value="C:membrane"/>
    <property type="evidence" value="ECO:0007669"/>
    <property type="project" value="UniProtKB-SubCell"/>
</dbReference>
<evidence type="ECO:0000256" key="3">
    <source>
        <dbReference type="ARBA" id="ARBA00022692"/>
    </source>
</evidence>
<dbReference type="InterPro" id="IPR045584">
    <property type="entry name" value="Pilin-like"/>
</dbReference>
<organism evidence="7 8">
    <name type="scientific">Candidatus Portnoybacteria bacterium RIFCSPLOWO2_02_FULL_39_11</name>
    <dbReference type="NCBI Taxonomy" id="1802001"/>
    <lineage>
        <taxon>Bacteria</taxon>
        <taxon>Candidatus Portnoyibacteriota</taxon>
    </lineage>
</organism>
<dbReference type="PANTHER" id="PTHR30093:SF44">
    <property type="entry name" value="TYPE II SECRETION SYSTEM CORE PROTEIN G"/>
    <property type="match status" value="1"/>
</dbReference>
<dbReference type="AlphaFoldDB" id="A0A1G2FTF9"/>
<feature type="transmembrane region" description="Helical" evidence="6">
    <location>
        <begin position="21"/>
        <end position="39"/>
    </location>
</feature>
<keyword evidence="3 6" id="KW-0812">Transmembrane</keyword>
<dbReference type="Proteomes" id="UP000177126">
    <property type="component" value="Unassembled WGS sequence"/>
</dbReference>
<evidence type="ECO:0000313" key="7">
    <source>
        <dbReference type="EMBL" id="OGZ40920.1"/>
    </source>
</evidence>
<protein>
    <recommendedName>
        <fullName evidence="9">Type II secretion system protein GspG C-terminal domain-containing protein</fullName>
    </recommendedName>
</protein>
<comment type="caution">
    <text evidence="7">The sequence shown here is derived from an EMBL/GenBank/DDBJ whole genome shotgun (WGS) entry which is preliminary data.</text>
</comment>
<keyword evidence="5 6" id="KW-0472">Membrane</keyword>
<evidence type="ECO:0000256" key="2">
    <source>
        <dbReference type="ARBA" id="ARBA00022481"/>
    </source>
</evidence>
<evidence type="ECO:0000256" key="4">
    <source>
        <dbReference type="ARBA" id="ARBA00022989"/>
    </source>
</evidence>
<evidence type="ECO:0000256" key="6">
    <source>
        <dbReference type="SAM" id="Phobius"/>
    </source>
</evidence>
<proteinExistence type="predicted"/>
<dbReference type="GO" id="GO:0015627">
    <property type="term" value="C:type II protein secretion system complex"/>
    <property type="evidence" value="ECO:0007669"/>
    <property type="project" value="InterPro"/>
</dbReference>
<accession>A0A1G2FTF9</accession>
<keyword evidence="4 6" id="KW-1133">Transmembrane helix</keyword>
<dbReference type="PRINTS" id="PR00885">
    <property type="entry name" value="BCTERIALGSPH"/>
</dbReference>
<evidence type="ECO:0000256" key="1">
    <source>
        <dbReference type="ARBA" id="ARBA00004167"/>
    </source>
</evidence>
<dbReference type="EMBL" id="MHNF01000023">
    <property type="protein sequence ID" value="OGZ40920.1"/>
    <property type="molecule type" value="Genomic_DNA"/>
</dbReference>
<evidence type="ECO:0000256" key="5">
    <source>
        <dbReference type="ARBA" id="ARBA00023136"/>
    </source>
</evidence>
<reference evidence="7 8" key="1">
    <citation type="journal article" date="2016" name="Nat. Commun.">
        <title>Thousands of microbial genomes shed light on interconnected biogeochemical processes in an aquifer system.</title>
        <authorList>
            <person name="Anantharaman K."/>
            <person name="Brown C.T."/>
            <person name="Hug L.A."/>
            <person name="Sharon I."/>
            <person name="Castelle C.J."/>
            <person name="Probst A.J."/>
            <person name="Thomas B.C."/>
            <person name="Singh A."/>
            <person name="Wilkins M.J."/>
            <person name="Karaoz U."/>
            <person name="Brodie E.L."/>
            <person name="Williams K.H."/>
            <person name="Hubbard S.S."/>
            <person name="Banfield J.F."/>
        </authorList>
    </citation>
    <scope>NUCLEOTIDE SEQUENCE [LARGE SCALE GENOMIC DNA]</scope>
</reference>
<dbReference type="InterPro" id="IPR002416">
    <property type="entry name" value="T2SS_protein-GspH"/>
</dbReference>
<dbReference type="InterPro" id="IPR012902">
    <property type="entry name" value="N_methyl_site"/>
</dbReference>
<dbReference type="PROSITE" id="PS00409">
    <property type="entry name" value="PROKAR_NTER_METHYL"/>
    <property type="match status" value="1"/>
</dbReference>
<dbReference type="PANTHER" id="PTHR30093">
    <property type="entry name" value="GENERAL SECRETION PATHWAY PROTEIN G"/>
    <property type="match status" value="1"/>
</dbReference>
<dbReference type="SUPFAM" id="SSF54523">
    <property type="entry name" value="Pili subunits"/>
    <property type="match status" value="1"/>
</dbReference>
<evidence type="ECO:0008006" key="9">
    <source>
        <dbReference type="Google" id="ProtNLM"/>
    </source>
</evidence>
<keyword evidence="2" id="KW-0488">Methylation</keyword>
<dbReference type="GO" id="GO:0015628">
    <property type="term" value="P:protein secretion by the type II secretion system"/>
    <property type="evidence" value="ECO:0007669"/>
    <property type="project" value="InterPro"/>
</dbReference>
<sequence length="165" mass="17942">MGRRIKDKVKMKNKGFTLIELLVVIAIIGLLATIVMVSLNTARVKARDTKRKADIKQIATALSLSYDKDGSYTQPENMCTDTSYGGFGGCGAAGGTGDWDANSDLRDLITDKFLSALPKDPTNNATYYYSYEPWNAGEGGYTLAGQAYNLCATLEQGGTFCIRQR</sequence>
<name>A0A1G2FTF9_9BACT</name>
<comment type="subcellular location">
    <subcellularLocation>
        <location evidence="1">Membrane</location>
        <topology evidence="1">Single-pass membrane protein</topology>
    </subcellularLocation>
</comment>
<evidence type="ECO:0000313" key="8">
    <source>
        <dbReference type="Proteomes" id="UP000177126"/>
    </source>
</evidence>
<gene>
    <name evidence="7" type="ORF">A3B04_00985</name>
</gene>